<feature type="repeat" description="WD" evidence="3">
    <location>
        <begin position="884"/>
        <end position="900"/>
    </location>
</feature>
<dbReference type="PRINTS" id="PR00320">
    <property type="entry name" value="GPROTEINBRPT"/>
</dbReference>
<dbReference type="GO" id="GO:0005634">
    <property type="term" value="C:nucleus"/>
    <property type="evidence" value="ECO:0007669"/>
    <property type="project" value="TreeGrafter"/>
</dbReference>
<dbReference type="InterPro" id="IPR036322">
    <property type="entry name" value="WD40_repeat_dom_sf"/>
</dbReference>
<dbReference type="PANTHER" id="PTHR22847:SF637">
    <property type="entry name" value="WD REPEAT DOMAIN 5B"/>
    <property type="match status" value="1"/>
</dbReference>
<dbReference type="InterPro" id="IPR015943">
    <property type="entry name" value="WD40/YVTN_repeat-like_dom_sf"/>
</dbReference>
<feature type="repeat" description="WD" evidence="3">
    <location>
        <begin position="739"/>
        <end position="780"/>
    </location>
</feature>
<dbReference type="Proteomes" id="UP000310158">
    <property type="component" value="Unassembled WGS sequence"/>
</dbReference>
<keyword evidence="2" id="KW-0677">Repeat</keyword>
<dbReference type="OrthoDB" id="6262491at2759"/>
<dbReference type="PROSITE" id="PS50082">
    <property type="entry name" value="WD_REPEATS_2"/>
    <property type="match status" value="3"/>
</dbReference>
<dbReference type="Gene3D" id="3.40.50.300">
    <property type="entry name" value="P-loop containing nucleotide triphosphate hydrolases"/>
    <property type="match status" value="1"/>
</dbReference>
<evidence type="ECO:0000313" key="5">
    <source>
        <dbReference type="EMBL" id="THH10369.1"/>
    </source>
</evidence>
<feature type="domain" description="Nephrocystin 3-like N-terminal" evidence="4">
    <location>
        <begin position="266"/>
        <end position="430"/>
    </location>
</feature>
<dbReference type="PANTHER" id="PTHR22847">
    <property type="entry name" value="WD40 REPEAT PROTEIN"/>
    <property type="match status" value="1"/>
</dbReference>
<reference evidence="5 6" key="1">
    <citation type="submission" date="2019-02" db="EMBL/GenBank/DDBJ databases">
        <title>Genome sequencing of the rare red list fungi Bondarzewia mesenterica.</title>
        <authorList>
            <person name="Buettner E."/>
            <person name="Kellner H."/>
        </authorList>
    </citation>
    <scope>NUCLEOTIDE SEQUENCE [LARGE SCALE GENOMIC DNA]</scope>
    <source>
        <strain evidence="5 6">DSM 108281</strain>
    </source>
</reference>
<dbReference type="InterPro" id="IPR001680">
    <property type="entry name" value="WD40_rpt"/>
</dbReference>
<proteinExistence type="predicted"/>
<evidence type="ECO:0000313" key="6">
    <source>
        <dbReference type="Proteomes" id="UP000310158"/>
    </source>
</evidence>
<keyword evidence="6" id="KW-1185">Reference proteome</keyword>
<accession>A0A4S4LF08</accession>
<name>A0A4S4LF08_9AGAM</name>
<protein>
    <recommendedName>
        <fullName evidence="4">Nephrocystin 3-like N-terminal domain-containing protein</fullName>
    </recommendedName>
</protein>
<dbReference type="InterPro" id="IPR056884">
    <property type="entry name" value="NPHP3-like_N"/>
</dbReference>
<evidence type="ECO:0000256" key="1">
    <source>
        <dbReference type="ARBA" id="ARBA00022574"/>
    </source>
</evidence>
<dbReference type="SMART" id="SM00320">
    <property type="entry name" value="WD40"/>
    <property type="match status" value="3"/>
</dbReference>
<dbReference type="Pfam" id="PF00400">
    <property type="entry name" value="WD40"/>
    <property type="match status" value="3"/>
</dbReference>
<dbReference type="PROSITE" id="PS50294">
    <property type="entry name" value="WD_REPEATS_REGION"/>
    <property type="match status" value="2"/>
</dbReference>
<sequence length="1024" mass="114481">MIGSSVHIRGVTLVLDQPLKHKLTIKLTLNGKLWHEESFEHKLVDDTRITVRFEPDAEQREMLERSAAKLQKLSSVLDRLGKSRQFVEILLDFGVAASELHPVAKAILAAVKVLHDRLQNQQKSDGMLIDLVDNMTYALRYVEVVHQFAQLGELKTAMDEVKSLVERTSNFVAQYASRGATRTLTPLSDQETVEGLNKEFLGFKERFTQGLQVQSSGDIAKVRQHLEGLVAAVEDEKFLQVLRPTGLRPLERDRCLPDTRKDILTKIHDWLHDITVPNILLVKGVPGVGKSTVAATMADNLRGSSVLVSSFAFDRNEMLQRTPMVLWRAVASDLAKRYPAARALIAAKLRRGDLDLGDTTEGDVFSQLIWEPLQACTDFGKDNFPVVIIDALDECGGLDGSRSQHRKHLLQSIKSWSSLSRSCKLIVTSRAEGDIMQVLEAISHPIELNAGDRVSEQSSHDIRIYIEIRFAEIVQRYPRALTTPWPGPEICAMLTARAQLSPTDNVVDFVCDRLRSVMDNTFMSDEVLRFNHQSFVDYLLAPECPDMYRIDRAVQHQRLALNCFRVMEAELCFNICNLETSHLLNDDVHDLSARVEHAISPSLSYSCRFWADHVRFVKCDGAVLNAVEKFLHTQFLFWLEAISLLKEVSTASQALKHVMEWSISVCDSDVHEFAADAVKFVSHFGTVISQSAPHIYLSALPFAPKGSLVATHYTQRGFSRLMVVEAGKMMDWPVLQMSMGMHTSWVSSVAFSPDGMRIVSGSGDKTIRVWNAETGVALSVPFEGHTSRVSSVAFSPDGKHIVSGSWDKTIRVWDAETGAAVLLHSKVTPTRSVPSLSHQMGSASSRARSIRQSEYGMQRQALPCLPHSKVTPTGSDLSLSRQTGKRIVSGSRDYTIRVWDAEVGVGMLSASEGLTDTSVETSSYDPTPPLHRAVTFSPRTEHALPIFGLPELMEVPFHESLFEMRDGWIIGPRDVHLFWVPPSHRLGLWWPRTTAIMGPPATIINLSHFVHGRRWTECYSDSED</sequence>
<evidence type="ECO:0000256" key="3">
    <source>
        <dbReference type="PROSITE-ProRule" id="PRU00221"/>
    </source>
</evidence>
<dbReference type="PROSITE" id="PS00678">
    <property type="entry name" value="WD_REPEATS_1"/>
    <property type="match status" value="2"/>
</dbReference>
<dbReference type="InterPro" id="IPR019775">
    <property type="entry name" value="WD40_repeat_CS"/>
</dbReference>
<feature type="repeat" description="WD" evidence="3">
    <location>
        <begin position="782"/>
        <end position="823"/>
    </location>
</feature>
<dbReference type="AlphaFoldDB" id="A0A4S4LF08"/>
<organism evidence="5 6">
    <name type="scientific">Bondarzewia mesenterica</name>
    <dbReference type="NCBI Taxonomy" id="1095465"/>
    <lineage>
        <taxon>Eukaryota</taxon>
        <taxon>Fungi</taxon>
        <taxon>Dikarya</taxon>
        <taxon>Basidiomycota</taxon>
        <taxon>Agaricomycotina</taxon>
        <taxon>Agaricomycetes</taxon>
        <taxon>Russulales</taxon>
        <taxon>Bondarzewiaceae</taxon>
        <taxon>Bondarzewia</taxon>
    </lineage>
</organism>
<dbReference type="Pfam" id="PF24883">
    <property type="entry name" value="NPHP3_N"/>
    <property type="match status" value="1"/>
</dbReference>
<dbReference type="GO" id="GO:1990234">
    <property type="term" value="C:transferase complex"/>
    <property type="evidence" value="ECO:0007669"/>
    <property type="project" value="UniProtKB-ARBA"/>
</dbReference>
<keyword evidence="1 3" id="KW-0853">WD repeat</keyword>
<dbReference type="EMBL" id="SGPL01000576">
    <property type="protein sequence ID" value="THH10369.1"/>
    <property type="molecule type" value="Genomic_DNA"/>
</dbReference>
<dbReference type="InterPro" id="IPR020472">
    <property type="entry name" value="WD40_PAC1"/>
</dbReference>
<dbReference type="Gene3D" id="2.130.10.10">
    <property type="entry name" value="YVTN repeat-like/Quinoprotein amine dehydrogenase"/>
    <property type="match status" value="1"/>
</dbReference>
<evidence type="ECO:0000259" key="4">
    <source>
        <dbReference type="Pfam" id="PF24883"/>
    </source>
</evidence>
<gene>
    <name evidence="5" type="ORF">EW146_g8392</name>
</gene>
<dbReference type="SUPFAM" id="SSF50978">
    <property type="entry name" value="WD40 repeat-like"/>
    <property type="match status" value="1"/>
</dbReference>
<dbReference type="InterPro" id="IPR027417">
    <property type="entry name" value="P-loop_NTPase"/>
</dbReference>
<evidence type="ECO:0000256" key="2">
    <source>
        <dbReference type="ARBA" id="ARBA00022737"/>
    </source>
</evidence>
<comment type="caution">
    <text evidence="5">The sequence shown here is derived from an EMBL/GenBank/DDBJ whole genome shotgun (WGS) entry which is preliminary data.</text>
</comment>
<dbReference type="SUPFAM" id="SSF52540">
    <property type="entry name" value="P-loop containing nucleoside triphosphate hydrolases"/>
    <property type="match status" value="1"/>
</dbReference>